<proteinExistence type="predicted"/>
<accession>A0A8S9NC03</accession>
<evidence type="ECO:0000256" key="1">
    <source>
        <dbReference type="SAM" id="Phobius"/>
    </source>
</evidence>
<dbReference type="AlphaFoldDB" id="A0A8S9NC03"/>
<reference evidence="2" key="1">
    <citation type="submission" date="2019-12" db="EMBL/GenBank/DDBJ databases">
        <title>Genome sequencing and annotation of Brassica cretica.</title>
        <authorList>
            <person name="Studholme D.J."/>
            <person name="Sarris P."/>
        </authorList>
    </citation>
    <scope>NUCLEOTIDE SEQUENCE</scope>
    <source>
        <strain evidence="2">PFS-109/04</strain>
        <tissue evidence="2">Leaf</tissue>
    </source>
</reference>
<comment type="caution">
    <text evidence="2">The sequence shown here is derived from an EMBL/GenBank/DDBJ whole genome shotgun (WGS) entry which is preliminary data.</text>
</comment>
<keyword evidence="1" id="KW-0812">Transmembrane</keyword>
<organism evidence="2 3">
    <name type="scientific">Brassica cretica</name>
    <name type="common">Mustard</name>
    <dbReference type="NCBI Taxonomy" id="69181"/>
    <lineage>
        <taxon>Eukaryota</taxon>
        <taxon>Viridiplantae</taxon>
        <taxon>Streptophyta</taxon>
        <taxon>Embryophyta</taxon>
        <taxon>Tracheophyta</taxon>
        <taxon>Spermatophyta</taxon>
        <taxon>Magnoliopsida</taxon>
        <taxon>eudicotyledons</taxon>
        <taxon>Gunneridae</taxon>
        <taxon>Pentapetalae</taxon>
        <taxon>rosids</taxon>
        <taxon>malvids</taxon>
        <taxon>Brassicales</taxon>
        <taxon>Brassicaceae</taxon>
        <taxon>Brassiceae</taxon>
        <taxon>Brassica</taxon>
    </lineage>
</organism>
<feature type="transmembrane region" description="Helical" evidence="1">
    <location>
        <begin position="87"/>
        <end position="109"/>
    </location>
</feature>
<name>A0A8S9NC03_BRACR</name>
<gene>
    <name evidence="2" type="ORF">F2Q69_00040845</name>
</gene>
<dbReference type="Proteomes" id="UP000712600">
    <property type="component" value="Unassembled WGS sequence"/>
</dbReference>
<evidence type="ECO:0000313" key="3">
    <source>
        <dbReference type="Proteomes" id="UP000712600"/>
    </source>
</evidence>
<protein>
    <submittedName>
        <fullName evidence="2">Uncharacterized protein</fullName>
    </submittedName>
</protein>
<sequence>MCQNKSGWREGGVNLLVFSLSRFLSSTKPLSLLILFFSSVAPPFSDLSISVAPPSPIYLSGWLSSVIYLSSPFYLSRFLSSSNRFGLLSRILSSVTSLSSVIYLSVALLEGDGTLYLWLS</sequence>
<keyword evidence="1" id="KW-0472">Membrane</keyword>
<feature type="transmembrane region" description="Helical" evidence="1">
    <location>
        <begin position="57"/>
        <end position="75"/>
    </location>
</feature>
<dbReference type="EMBL" id="QGKX02001621">
    <property type="protein sequence ID" value="KAF3499616.1"/>
    <property type="molecule type" value="Genomic_DNA"/>
</dbReference>
<feature type="transmembrane region" description="Helical" evidence="1">
    <location>
        <begin position="12"/>
        <end position="37"/>
    </location>
</feature>
<keyword evidence="1" id="KW-1133">Transmembrane helix</keyword>
<evidence type="ECO:0000313" key="2">
    <source>
        <dbReference type="EMBL" id="KAF3499616.1"/>
    </source>
</evidence>